<dbReference type="PANTHER" id="PTHR46268">
    <property type="entry name" value="STRESS RESPONSE PROTEIN NHAX"/>
    <property type="match status" value="1"/>
</dbReference>
<protein>
    <recommendedName>
        <fullName evidence="2">UspA domain-containing protein</fullName>
    </recommendedName>
</protein>
<evidence type="ECO:0000256" key="1">
    <source>
        <dbReference type="ARBA" id="ARBA00008791"/>
    </source>
</evidence>
<dbReference type="Proteomes" id="UP001500897">
    <property type="component" value="Unassembled WGS sequence"/>
</dbReference>
<comment type="caution">
    <text evidence="3">The sequence shown here is derived from an EMBL/GenBank/DDBJ whole genome shotgun (WGS) entry which is preliminary data.</text>
</comment>
<keyword evidence="4" id="KW-1185">Reference proteome</keyword>
<evidence type="ECO:0000313" key="3">
    <source>
        <dbReference type="EMBL" id="GAA2090725.1"/>
    </source>
</evidence>
<dbReference type="RefSeq" id="WP_344550995.1">
    <property type="nucleotide sequence ID" value="NZ_BAAANS010000007.1"/>
</dbReference>
<accession>A0ABN2WHK6</accession>
<comment type="similarity">
    <text evidence="1">Belongs to the universal stress protein A family.</text>
</comment>
<dbReference type="SUPFAM" id="SSF52402">
    <property type="entry name" value="Adenine nucleotide alpha hydrolases-like"/>
    <property type="match status" value="2"/>
</dbReference>
<dbReference type="InterPro" id="IPR006016">
    <property type="entry name" value="UspA"/>
</dbReference>
<dbReference type="Pfam" id="PF00582">
    <property type="entry name" value="Usp"/>
    <property type="match status" value="2"/>
</dbReference>
<gene>
    <name evidence="3" type="ORF">GCM10009759_14520</name>
</gene>
<proteinExistence type="inferred from homology"/>
<dbReference type="EMBL" id="BAAANS010000007">
    <property type="protein sequence ID" value="GAA2090725.1"/>
    <property type="molecule type" value="Genomic_DNA"/>
</dbReference>
<feature type="domain" description="UspA" evidence="2">
    <location>
        <begin position="222"/>
        <end position="356"/>
    </location>
</feature>
<dbReference type="PANTHER" id="PTHR46268:SF6">
    <property type="entry name" value="UNIVERSAL STRESS PROTEIN UP12"/>
    <property type="match status" value="1"/>
</dbReference>
<evidence type="ECO:0000313" key="4">
    <source>
        <dbReference type="Proteomes" id="UP001500897"/>
    </source>
</evidence>
<dbReference type="PRINTS" id="PR01438">
    <property type="entry name" value="UNVRSLSTRESS"/>
</dbReference>
<reference evidence="3 4" key="1">
    <citation type="journal article" date="2019" name="Int. J. Syst. Evol. Microbiol.">
        <title>The Global Catalogue of Microorganisms (GCM) 10K type strain sequencing project: providing services to taxonomists for standard genome sequencing and annotation.</title>
        <authorList>
            <consortium name="The Broad Institute Genomics Platform"/>
            <consortium name="The Broad Institute Genome Sequencing Center for Infectious Disease"/>
            <person name="Wu L."/>
            <person name="Ma J."/>
        </authorList>
    </citation>
    <scope>NUCLEOTIDE SEQUENCE [LARGE SCALE GENOMIC DNA]</scope>
    <source>
        <strain evidence="3 4">JCM 14559</strain>
    </source>
</reference>
<feature type="domain" description="UspA" evidence="2">
    <location>
        <begin position="1"/>
        <end position="136"/>
    </location>
</feature>
<dbReference type="InterPro" id="IPR006015">
    <property type="entry name" value="Universal_stress_UspA"/>
</dbReference>
<dbReference type="InterPro" id="IPR014729">
    <property type="entry name" value="Rossmann-like_a/b/a_fold"/>
</dbReference>
<name>A0ABN2WHK6_9ACTN</name>
<sequence>MTQKIVSGYDGSPQARAAGRWAAAEAERRGAELTLLRVWPWLGPADPEGPGADPVQQAEHDDLEALAAELLAAHPDLAVATQAAAGDPADLLVEAAAHYDLAVLGSHGPGAVTDLWGGSVVRSVAARATCPVVLVREQPADQDAQPAGTDTPLTAEAAALTPAPAPAPAPVPVPVPAGDVAQAATATATEPDTATATMTATVAAPPAPEPPRAAGAPERPEIVVGLAGDSSLPAVEFALAEAARSGGRVRAVHGWEMVPLWAGTPGWLPPDPDADRQGERIEADLDRLLAPARAAHPDVELRVEADLGGATGALLAAAEHADLLVIGRHPHLLGNRLGPVVHAALRHSTAPVVLVPHE</sequence>
<dbReference type="Gene3D" id="3.40.50.620">
    <property type="entry name" value="HUPs"/>
    <property type="match status" value="2"/>
</dbReference>
<organism evidence="3 4">
    <name type="scientific">Kitasatospora saccharophila</name>
    <dbReference type="NCBI Taxonomy" id="407973"/>
    <lineage>
        <taxon>Bacteria</taxon>
        <taxon>Bacillati</taxon>
        <taxon>Actinomycetota</taxon>
        <taxon>Actinomycetes</taxon>
        <taxon>Kitasatosporales</taxon>
        <taxon>Streptomycetaceae</taxon>
        <taxon>Kitasatospora</taxon>
    </lineage>
</organism>
<evidence type="ECO:0000259" key="2">
    <source>
        <dbReference type="Pfam" id="PF00582"/>
    </source>
</evidence>